<dbReference type="Gene3D" id="3.30.530.20">
    <property type="match status" value="1"/>
</dbReference>
<dbReference type="SUPFAM" id="SSF55961">
    <property type="entry name" value="Bet v1-like"/>
    <property type="match status" value="1"/>
</dbReference>
<reference evidence="2" key="1">
    <citation type="journal article" date="2019" name="Int. J. Syst. Evol. Microbiol.">
        <title>The Global Catalogue of Microorganisms (GCM) 10K type strain sequencing project: providing services to taxonomists for standard genome sequencing and annotation.</title>
        <authorList>
            <consortium name="The Broad Institute Genomics Platform"/>
            <consortium name="The Broad Institute Genome Sequencing Center for Infectious Disease"/>
            <person name="Wu L."/>
            <person name="Ma J."/>
        </authorList>
    </citation>
    <scope>NUCLEOTIDE SEQUENCE [LARGE SCALE GENOMIC DNA]</scope>
    <source>
        <strain evidence="2">ICMP 6774ER</strain>
    </source>
</reference>
<organism evidence="1 2">
    <name type="scientific">Nonomuraea mangrovi</name>
    <dbReference type="NCBI Taxonomy" id="2316207"/>
    <lineage>
        <taxon>Bacteria</taxon>
        <taxon>Bacillati</taxon>
        <taxon>Actinomycetota</taxon>
        <taxon>Actinomycetes</taxon>
        <taxon>Streptosporangiales</taxon>
        <taxon>Streptosporangiaceae</taxon>
        <taxon>Nonomuraea</taxon>
    </lineage>
</organism>
<dbReference type="RefSeq" id="WP_379568056.1">
    <property type="nucleotide sequence ID" value="NZ_JBHUFV010000003.1"/>
</dbReference>
<dbReference type="InterPro" id="IPR023393">
    <property type="entry name" value="START-like_dom_sf"/>
</dbReference>
<gene>
    <name evidence="1" type="ORF">ACFSKW_00915</name>
</gene>
<keyword evidence="2" id="KW-1185">Reference proteome</keyword>
<sequence length="156" mass="17785">MVHVTVEEIIRCTPEEFLEFVMDPERYATIDDKIGPIDWVRRTGDVTEFRFRSALPGIPGPAPKVVSQMRLTPGDRVDVRYAPLPHNRLSHRVSRFQASFVAEPVDGGTKVTRTIAIDFPPVIRWLLEPILRRTLPPDVEKEVHGAKTHLEGQQKE</sequence>
<accession>A0ABW4SKF7</accession>
<dbReference type="Pfam" id="PF10604">
    <property type="entry name" value="Polyketide_cyc2"/>
    <property type="match status" value="1"/>
</dbReference>
<protein>
    <submittedName>
        <fullName evidence="1">SRPBCC family protein</fullName>
    </submittedName>
</protein>
<name>A0ABW4SKF7_9ACTN</name>
<comment type="caution">
    <text evidence="1">The sequence shown here is derived from an EMBL/GenBank/DDBJ whole genome shotgun (WGS) entry which is preliminary data.</text>
</comment>
<proteinExistence type="predicted"/>
<evidence type="ECO:0000313" key="2">
    <source>
        <dbReference type="Proteomes" id="UP001597368"/>
    </source>
</evidence>
<dbReference type="InterPro" id="IPR019587">
    <property type="entry name" value="Polyketide_cyclase/dehydratase"/>
</dbReference>
<dbReference type="Proteomes" id="UP001597368">
    <property type="component" value="Unassembled WGS sequence"/>
</dbReference>
<evidence type="ECO:0000313" key="1">
    <source>
        <dbReference type="EMBL" id="MFD1930028.1"/>
    </source>
</evidence>
<dbReference type="EMBL" id="JBHUFV010000003">
    <property type="protein sequence ID" value="MFD1930028.1"/>
    <property type="molecule type" value="Genomic_DNA"/>
</dbReference>